<evidence type="ECO:0000313" key="4">
    <source>
        <dbReference type="Proteomes" id="UP001371218"/>
    </source>
</evidence>
<dbReference type="Proteomes" id="UP001371218">
    <property type="component" value="Unassembled WGS sequence"/>
</dbReference>
<dbReference type="Gene3D" id="3.90.850.10">
    <property type="entry name" value="Fumarylacetoacetase-like, C-terminal domain"/>
    <property type="match status" value="1"/>
</dbReference>
<comment type="caution">
    <text evidence="3">The sequence shown here is derived from an EMBL/GenBank/DDBJ whole genome shotgun (WGS) entry which is preliminary data.</text>
</comment>
<gene>
    <name evidence="3" type="ORF">AACH06_23090</name>
</gene>
<organism evidence="3 4">
    <name type="scientific">Ideonella lacteola</name>
    <dbReference type="NCBI Taxonomy" id="2984193"/>
    <lineage>
        <taxon>Bacteria</taxon>
        <taxon>Pseudomonadati</taxon>
        <taxon>Pseudomonadota</taxon>
        <taxon>Betaproteobacteria</taxon>
        <taxon>Burkholderiales</taxon>
        <taxon>Sphaerotilaceae</taxon>
        <taxon>Ideonella</taxon>
    </lineage>
</organism>
<dbReference type="RefSeq" id="WP_341428139.1">
    <property type="nucleotide sequence ID" value="NZ_JBBUTG010000019.1"/>
</dbReference>
<evidence type="ECO:0000313" key="3">
    <source>
        <dbReference type="EMBL" id="MEK8033718.1"/>
    </source>
</evidence>
<dbReference type="PANTHER" id="PTHR11820">
    <property type="entry name" value="ACYLPYRUVASE"/>
    <property type="match status" value="1"/>
</dbReference>
<dbReference type="SUPFAM" id="SSF56529">
    <property type="entry name" value="FAH"/>
    <property type="match status" value="1"/>
</dbReference>
<evidence type="ECO:0000259" key="2">
    <source>
        <dbReference type="Pfam" id="PF01557"/>
    </source>
</evidence>
<sequence>MTYVIQPPSQAAVPTTDGRSFPVHRIYCVGRNYAEHAVEMGHTGREPPFFFMKPADAVLPVADGAVGHMPYPPLTSNLHHEVELVVALGSGGRNIPVEQAASLIWGYAIGLDMTRRDLQNDMKKQGRPWSIGKGFDASAPIGPIHPKAGTGELRHGSISLDVNGQRRQTGDLKDLIWSVAETIATLSQAWTLAPGDLIFTGTPAGVGAVVAGDTLTASIDGLGTLQLQIVPAGA</sequence>
<keyword evidence="1" id="KW-0479">Metal-binding</keyword>
<accession>A0ABU9BZ49</accession>
<keyword evidence="3" id="KW-0378">Hydrolase</keyword>
<reference evidence="3 4" key="1">
    <citation type="submission" date="2024-04" db="EMBL/GenBank/DDBJ databases">
        <title>Novel species of the genus Ideonella isolated from streams.</title>
        <authorList>
            <person name="Lu H."/>
        </authorList>
    </citation>
    <scope>NUCLEOTIDE SEQUENCE [LARGE SCALE GENOMIC DNA]</scope>
    <source>
        <strain evidence="3 4">DXS29W</strain>
    </source>
</reference>
<keyword evidence="4" id="KW-1185">Reference proteome</keyword>
<dbReference type="EMBL" id="JBBUTG010000019">
    <property type="protein sequence ID" value="MEK8033718.1"/>
    <property type="molecule type" value="Genomic_DNA"/>
</dbReference>
<dbReference type="PANTHER" id="PTHR11820:SF90">
    <property type="entry name" value="FLUTATHIONE S-TRANSFERASE"/>
    <property type="match status" value="1"/>
</dbReference>
<dbReference type="InterPro" id="IPR011234">
    <property type="entry name" value="Fumarylacetoacetase-like_C"/>
</dbReference>
<protein>
    <submittedName>
        <fullName evidence="3">Fumarylacetoacetate hydrolase family protein</fullName>
    </submittedName>
</protein>
<dbReference type="InterPro" id="IPR036663">
    <property type="entry name" value="Fumarylacetoacetase_C_sf"/>
</dbReference>
<dbReference type="Pfam" id="PF01557">
    <property type="entry name" value="FAA_hydrolase"/>
    <property type="match status" value="1"/>
</dbReference>
<name>A0ABU9BZ49_9BURK</name>
<evidence type="ECO:0000256" key="1">
    <source>
        <dbReference type="ARBA" id="ARBA00022723"/>
    </source>
</evidence>
<dbReference type="GO" id="GO:0016787">
    <property type="term" value="F:hydrolase activity"/>
    <property type="evidence" value="ECO:0007669"/>
    <property type="project" value="UniProtKB-KW"/>
</dbReference>
<feature type="domain" description="Fumarylacetoacetase-like C-terminal" evidence="2">
    <location>
        <begin position="26"/>
        <end position="229"/>
    </location>
</feature>
<proteinExistence type="predicted"/>